<dbReference type="InterPro" id="IPR004860">
    <property type="entry name" value="LAGLIDADG_dom"/>
</dbReference>
<evidence type="ECO:0000313" key="2">
    <source>
        <dbReference type="EMBL" id="KKR12247.1"/>
    </source>
</evidence>
<dbReference type="AlphaFoldDB" id="A0A0G0RF20"/>
<sequence>MKPLGRVKLEWSPEFAYAIGLIVTDGSLSKDKRHIVLTSKDEEMMFNFQKALGIENNIGKKNSGSQKEKKYFVTQIGDVLLYRFLESIGLENNKTKTIQEVAIPDSYFADFLRGHFDGDGCFYSYWDPRWKSSFMYYVTFISASRKHIDWLRGEVDRLYRVKGHCSDKPAGSVYQLKYAKKESNVILKKMYYKEDVLCLSRKRLKIEKVLGTIGKL</sequence>
<gene>
    <name evidence="2" type="ORF">UT41_C0002G0021</name>
</gene>
<evidence type="ECO:0000259" key="1">
    <source>
        <dbReference type="Pfam" id="PF14528"/>
    </source>
</evidence>
<dbReference type="Proteomes" id="UP000034665">
    <property type="component" value="Unassembled WGS sequence"/>
</dbReference>
<name>A0A0G0RF20_9BACT</name>
<dbReference type="GO" id="GO:0004519">
    <property type="term" value="F:endonuclease activity"/>
    <property type="evidence" value="ECO:0007669"/>
    <property type="project" value="InterPro"/>
</dbReference>
<dbReference type="InterPro" id="IPR027434">
    <property type="entry name" value="Homing_endonucl"/>
</dbReference>
<comment type="caution">
    <text evidence="2">The sequence shown here is derived from an EMBL/GenBank/DDBJ whole genome shotgun (WGS) entry which is preliminary data.</text>
</comment>
<accession>A0A0G0RF20</accession>
<protein>
    <submittedName>
        <fullName evidence="2">Intein-containing protein</fullName>
    </submittedName>
</protein>
<dbReference type="Pfam" id="PF14528">
    <property type="entry name" value="LAGLIDADG_3"/>
    <property type="match status" value="1"/>
</dbReference>
<reference evidence="2 3" key="1">
    <citation type="journal article" date="2015" name="Nature">
        <title>rRNA introns, odd ribosomes, and small enigmatic genomes across a large radiation of phyla.</title>
        <authorList>
            <person name="Brown C.T."/>
            <person name="Hug L.A."/>
            <person name="Thomas B.C."/>
            <person name="Sharon I."/>
            <person name="Castelle C.J."/>
            <person name="Singh A."/>
            <person name="Wilkins M.J."/>
            <person name="Williams K.H."/>
            <person name="Banfield J.F."/>
        </authorList>
    </citation>
    <scope>NUCLEOTIDE SEQUENCE [LARGE SCALE GENOMIC DNA]</scope>
</reference>
<dbReference type="Gene3D" id="3.10.28.10">
    <property type="entry name" value="Homing endonucleases"/>
    <property type="match status" value="1"/>
</dbReference>
<feature type="domain" description="Homing endonuclease LAGLIDADG" evidence="1">
    <location>
        <begin position="14"/>
        <end position="89"/>
    </location>
</feature>
<dbReference type="STRING" id="1619013.UT41_C0002G0021"/>
<evidence type="ECO:0000313" key="3">
    <source>
        <dbReference type="Proteomes" id="UP000034665"/>
    </source>
</evidence>
<dbReference type="EMBL" id="LBWR01000002">
    <property type="protein sequence ID" value="KKR12247.1"/>
    <property type="molecule type" value="Genomic_DNA"/>
</dbReference>
<dbReference type="SUPFAM" id="SSF55608">
    <property type="entry name" value="Homing endonucleases"/>
    <property type="match status" value="2"/>
</dbReference>
<proteinExistence type="predicted"/>
<organism evidence="2 3">
    <name type="scientific">Candidatus Wolfebacteria bacterium GW2011_GWC2_39_22</name>
    <dbReference type="NCBI Taxonomy" id="1619013"/>
    <lineage>
        <taxon>Bacteria</taxon>
        <taxon>Candidatus Wolfeibacteriota</taxon>
    </lineage>
</organism>